<dbReference type="OrthoDB" id="6052188at2759"/>
<keyword evidence="5" id="KW-1185">Reference proteome</keyword>
<evidence type="ECO:0000256" key="1">
    <source>
        <dbReference type="ARBA" id="ARBA00023157"/>
    </source>
</evidence>
<dbReference type="PANTHER" id="PTHR11339">
    <property type="entry name" value="EXTRACELLULAR MATRIX GLYCOPROTEIN RELATED"/>
    <property type="match status" value="1"/>
</dbReference>
<evidence type="ECO:0000313" key="5">
    <source>
        <dbReference type="Proteomes" id="UP000242188"/>
    </source>
</evidence>
<dbReference type="InterPro" id="IPR036084">
    <property type="entry name" value="Ser_inhib-like_sf"/>
</dbReference>
<organism evidence="4 5">
    <name type="scientific">Mizuhopecten yessoensis</name>
    <name type="common">Japanese scallop</name>
    <name type="synonym">Patinopecten yessoensis</name>
    <dbReference type="NCBI Taxonomy" id="6573"/>
    <lineage>
        <taxon>Eukaryota</taxon>
        <taxon>Metazoa</taxon>
        <taxon>Spiralia</taxon>
        <taxon>Lophotrochozoa</taxon>
        <taxon>Mollusca</taxon>
        <taxon>Bivalvia</taxon>
        <taxon>Autobranchia</taxon>
        <taxon>Pteriomorphia</taxon>
        <taxon>Pectinida</taxon>
        <taxon>Pectinoidea</taxon>
        <taxon>Pectinidae</taxon>
        <taxon>Mizuhopecten</taxon>
    </lineage>
</organism>
<dbReference type="SMART" id="SM00181">
    <property type="entry name" value="EGF"/>
    <property type="match status" value="4"/>
</dbReference>
<dbReference type="PROSITE" id="PS51257">
    <property type="entry name" value="PROKAR_LIPOPROTEIN"/>
    <property type="match status" value="1"/>
</dbReference>
<dbReference type="SUPFAM" id="SSF57567">
    <property type="entry name" value="Serine protease inhibitors"/>
    <property type="match status" value="1"/>
</dbReference>
<evidence type="ECO:0000259" key="3">
    <source>
        <dbReference type="PROSITE" id="PS51233"/>
    </source>
</evidence>
<dbReference type="InterPro" id="IPR050780">
    <property type="entry name" value="Mucin_vWF_Thrombospondin_sf"/>
</dbReference>
<dbReference type="InterPro" id="IPR002919">
    <property type="entry name" value="TIL_dom"/>
</dbReference>
<dbReference type="STRING" id="6573.A0A210QC17"/>
<comment type="caution">
    <text evidence="4">The sequence shown here is derived from an EMBL/GenBank/DDBJ whole genome shotgun (WGS) entry which is preliminary data.</text>
</comment>
<dbReference type="Proteomes" id="UP000242188">
    <property type="component" value="Unassembled WGS sequence"/>
</dbReference>
<proteinExistence type="predicted"/>
<dbReference type="CDD" id="cd19941">
    <property type="entry name" value="TIL"/>
    <property type="match status" value="1"/>
</dbReference>
<keyword evidence="2" id="KW-0325">Glycoprotein</keyword>
<dbReference type="PROSITE" id="PS51233">
    <property type="entry name" value="VWFD"/>
    <property type="match status" value="1"/>
</dbReference>
<dbReference type="SMART" id="SM00216">
    <property type="entry name" value="VWD"/>
    <property type="match status" value="1"/>
</dbReference>
<dbReference type="AlphaFoldDB" id="A0A210QC17"/>
<dbReference type="Gene3D" id="2.10.25.10">
    <property type="entry name" value="Laminin"/>
    <property type="match status" value="1"/>
</dbReference>
<evidence type="ECO:0000313" key="4">
    <source>
        <dbReference type="EMBL" id="OWF46274.1"/>
    </source>
</evidence>
<dbReference type="InterPro" id="IPR000742">
    <property type="entry name" value="EGF"/>
</dbReference>
<dbReference type="Pfam" id="PF00094">
    <property type="entry name" value="VWD"/>
    <property type="match status" value="1"/>
</dbReference>
<reference evidence="4 5" key="1">
    <citation type="journal article" date="2017" name="Nat. Ecol. Evol.">
        <title>Scallop genome provides insights into evolution of bilaterian karyotype and development.</title>
        <authorList>
            <person name="Wang S."/>
            <person name="Zhang J."/>
            <person name="Jiao W."/>
            <person name="Li J."/>
            <person name="Xun X."/>
            <person name="Sun Y."/>
            <person name="Guo X."/>
            <person name="Huan P."/>
            <person name="Dong B."/>
            <person name="Zhang L."/>
            <person name="Hu X."/>
            <person name="Sun X."/>
            <person name="Wang J."/>
            <person name="Zhao C."/>
            <person name="Wang Y."/>
            <person name="Wang D."/>
            <person name="Huang X."/>
            <person name="Wang R."/>
            <person name="Lv J."/>
            <person name="Li Y."/>
            <person name="Zhang Z."/>
            <person name="Liu B."/>
            <person name="Lu W."/>
            <person name="Hui Y."/>
            <person name="Liang J."/>
            <person name="Zhou Z."/>
            <person name="Hou R."/>
            <person name="Li X."/>
            <person name="Liu Y."/>
            <person name="Li H."/>
            <person name="Ning X."/>
            <person name="Lin Y."/>
            <person name="Zhao L."/>
            <person name="Xing Q."/>
            <person name="Dou J."/>
            <person name="Li Y."/>
            <person name="Mao J."/>
            <person name="Guo H."/>
            <person name="Dou H."/>
            <person name="Li T."/>
            <person name="Mu C."/>
            <person name="Jiang W."/>
            <person name="Fu Q."/>
            <person name="Fu X."/>
            <person name="Miao Y."/>
            <person name="Liu J."/>
            <person name="Yu Q."/>
            <person name="Li R."/>
            <person name="Liao H."/>
            <person name="Li X."/>
            <person name="Kong Y."/>
            <person name="Jiang Z."/>
            <person name="Chourrout D."/>
            <person name="Li R."/>
            <person name="Bao Z."/>
        </authorList>
    </citation>
    <scope>NUCLEOTIDE SEQUENCE [LARGE SCALE GENOMIC DNA]</scope>
    <source>
        <strain evidence="4 5">PY_sf001</strain>
    </source>
</reference>
<dbReference type="Pfam" id="PF01826">
    <property type="entry name" value="TIL"/>
    <property type="match status" value="1"/>
</dbReference>
<protein>
    <submittedName>
        <fullName evidence="4">Zonadhesin</fullName>
    </submittedName>
</protein>
<evidence type="ECO:0000256" key="2">
    <source>
        <dbReference type="ARBA" id="ARBA00023180"/>
    </source>
</evidence>
<dbReference type="InterPro" id="IPR001846">
    <property type="entry name" value="VWF_type-D"/>
</dbReference>
<feature type="domain" description="VWFD" evidence="3">
    <location>
        <begin position="98"/>
        <end position="280"/>
    </location>
</feature>
<dbReference type="EMBL" id="NEDP02004225">
    <property type="protein sequence ID" value="OWF46274.1"/>
    <property type="molecule type" value="Genomic_DNA"/>
</dbReference>
<keyword evidence="1" id="KW-1015">Disulfide bond</keyword>
<name>A0A210QC17_MIZYE</name>
<gene>
    <name evidence="4" type="ORF">KP79_PYT12996</name>
</gene>
<sequence length="522" mass="57666">MCVSLKKTGTIFPIPIIVFVACAAIGLCGGRKCAEYGTCENFRCGCRHGYYGDGYNYCDPKGYCRGKKCAENAICDEGRCVCKGGYYGDGEVECKRRCVCTASGDPHVRTHDGQSIDIDGICRYTLTKSTIPSDACAFNVEINNSHQLGLNSSTWVKSVDIHIYDTKIKLGGEYKLYVNSYLRYTPNFFADGKVRVYMSGLWLVVWTKCGLVVWWNGSGAVVVRVPSKYHGHLTGVCGNCNGLEHDDLTTSDGKNVASYPAGKRDALIASSYMVQETHRPGVIPIQRDCTISVPEILCSEERKIAASQTSMCGLLDISRVESPFRKCMVFYPYLARRVYQACVRDVCSYIDFHLKVDLIIRTYMAEFAQECSQRGFTIKYRTSTFCSLTCKENMRYSETVSGCPATCTHLNQTCDLPTSEGCECLPGYILNGDNCVKPDLCGCFCPVDTYVPIGGTYATDDCSESMTCKHINGLARFRRTEINIECHTHGMCGLVDGIPSCVCMPGYLGDGRRSCVPSTYSE</sequence>
<accession>A0A210QC17</accession>